<proteinExistence type="predicted"/>
<comment type="subcellular location">
    <subcellularLocation>
        <location evidence="1">Membrane</location>
        <topology evidence="1">Multi-pass membrane protein</topology>
    </subcellularLocation>
</comment>
<evidence type="ECO:0000256" key="1">
    <source>
        <dbReference type="ARBA" id="ARBA00004141"/>
    </source>
</evidence>
<dbReference type="InterPro" id="IPR006153">
    <property type="entry name" value="Cation/H_exchanger_TM"/>
</dbReference>
<organism evidence="6">
    <name type="scientific">Leptocylindrus danicus</name>
    <dbReference type="NCBI Taxonomy" id="163516"/>
    <lineage>
        <taxon>Eukaryota</taxon>
        <taxon>Sar</taxon>
        <taxon>Stramenopiles</taxon>
        <taxon>Ochrophyta</taxon>
        <taxon>Bacillariophyta</taxon>
        <taxon>Coscinodiscophyceae</taxon>
        <taxon>Chaetocerotophycidae</taxon>
        <taxon>Leptocylindrales</taxon>
        <taxon>Leptocylindraceae</taxon>
        <taxon>Leptocylindrus</taxon>
    </lineage>
</organism>
<dbReference type="AlphaFoldDB" id="A0A7S2K3T0"/>
<dbReference type="InterPro" id="IPR038770">
    <property type="entry name" value="Na+/solute_symporter_sf"/>
</dbReference>
<evidence type="ECO:0000256" key="2">
    <source>
        <dbReference type="ARBA" id="ARBA00022692"/>
    </source>
</evidence>
<dbReference type="GO" id="GO:1902600">
    <property type="term" value="P:proton transmembrane transport"/>
    <property type="evidence" value="ECO:0007669"/>
    <property type="project" value="InterPro"/>
</dbReference>
<accession>A0A7S2K3T0</accession>
<dbReference type="Gene3D" id="1.20.1530.20">
    <property type="match status" value="1"/>
</dbReference>
<evidence type="ECO:0000256" key="4">
    <source>
        <dbReference type="ARBA" id="ARBA00023136"/>
    </source>
</evidence>
<dbReference type="PANTHER" id="PTHR46157:SF4">
    <property type="entry name" value="K(+) EFFLUX ANTIPORTER 3, CHLOROPLASTIC"/>
    <property type="match status" value="1"/>
</dbReference>
<reference evidence="6" key="1">
    <citation type="submission" date="2021-01" db="EMBL/GenBank/DDBJ databases">
        <authorList>
            <person name="Corre E."/>
            <person name="Pelletier E."/>
            <person name="Niang G."/>
            <person name="Scheremetjew M."/>
            <person name="Finn R."/>
            <person name="Kale V."/>
            <person name="Holt S."/>
            <person name="Cochrane G."/>
            <person name="Meng A."/>
            <person name="Brown T."/>
            <person name="Cohen L."/>
        </authorList>
    </citation>
    <scope>NUCLEOTIDE SEQUENCE</scope>
    <source>
        <strain evidence="6">B650</strain>
    </source>
</reference>
<evidence type="ECO:0000256" key="3">
    <source>
        <dbReference type="ARBA" id="ARBA00022989"/>
    </source>
</evidence>
<sequence length="196" mass="20753">MALSGIAVFGKVLLRPLFEFVNRVETQEAFLAVLFLTVMSCSYLTEGLGLSNTLGAFLAGVLLSESKWKHQVEESIATFRALLLGLFFTSVGFDIDLGLVLNNWKTIGGLLIGLVGLKGAIIKLLGRGFGLTSADSTRSASLLGPGSEFAFVILGLAKNVGLIEPTMTKLLLTTVSLSMAVTPSLYDMASSKTKTA</sequence>
<dbReference type="EMBL" id="HBGY01007074">
    <property type="protein sequence ID" value="CAD9564232.1"/>
    <property type="molecule type" value="Transcribed_RNA"/>
</dbReference>
<dbReference type="PANTHER" id="PTHR46157">
    <property type="entry name" value="K(+) EFFLUX ANTIPORTER 3, CHLOROPLASTIC"/>
    <property type="match status" value="1"/>
</dbReference>
<dbReference type="Pfam" id="PF00999">
    <property type="entry name" value="Na_H_Exchanger"/>
    <property type="match status" value="1"/>
</dbReference>
<feature type="domain" description="Cation/H+ exchanger transmembrane" evidence="5">
    <location>
        <begin position="4"/>
        <end position="183"/>
    </location>
</feature>
<name>A0A7S2K3T0_9STRA</name>
<keyword evidence="2" id="KW-0812">Transmembrane</keyword>
<evidence type="ECO:0000313" key="6">
    <source>
        <dbReference type="EMBL" id="CAD9564232.1"/>
    </source>
</evidence>
<protein>
    <recommendedName>
        <fullName evidence="5">Cation/H+ exchanger transmembrane domain-containing protein</fullName>
    </recommendedName>
</protein>
<evidence type="ECO:0000259" key="5">
    <source>
        <dbReference type="Pfam" id="PF00999"/>
    </source>
</evidence>
<gene>
    <name evidence="6" type="ORF">LDAN0321_LOCUS4389</name>
</gene>
<dbReference type="GO" id="GO:0015297">
    <property type="term" value="F:antiporter activity"/>
    <property type="evidence" value="ECO:0007669"/>
    <property type="project" value="InterPro"/>
</dbReference>
<keyword evidence="4" id="KW-0472">Membrane</keyword>
<dbReference type="GO" id="GO:0016020">
    <property type="term" value="C:membrane"/>
    <property type="evidence" value="ECO:0007669"/>
    <property type="project" value="UniProtKB-SubCell"/>
</dbReference>
<keyword evidence="3" id="KW-1133">Transmembrane helix</keyword>